<evidence type="ECO:0000313" key="9">
    <source>
        <dbReference type="EMBL" id="BDD88161.1"/>
    </source>
</evidence>
<dbReference type="RefSeq" id="WP_284151547.1">
    <property type="nucleotide sequence ID" value="NZ_AP025516.1"/>
</dbReference>
<feature type="transmembrane region" description="Helical" evidence="7">
    <location>
        <begin position="48"/>
        <end position="67"/>
    </location>
</feature>
<feature type="transmembrane region" description="Helical" evidence="7">
    <location>
        <begin position="520"/>
        <end position="539"/>
    </location>
</feature>
<dbReference type="InterPro" id="IPR006037">
    <property type="entry name" value="RCK_C"/>
</dbReference>
<feature type="transmembrane region" description="Helical" evidence="7">
    <location>
        <begin position="182"/>
        <end position="208"/>
    </location>
</feature>
<evidence type="ECO:0000259" key="8">
    <source>
        <dbReference type="PROSITE" id="PS51202"/>
    </source>
</evidence>
<feature type="transmembrane region" description="Helical" evidence="7">
    <location>
        <begin position="640"/>
        <end position="663"/>
    </location>
</feature>
<dbReference type="SUPFAM" id="SSF116726">
    <property type="entry name" value="TrkA C-terminal domain-like"/>
    <property type="match status" value="2"/>
</dbReference>
<gene>
    <name evidence="9" type="ORF">DPPLL_25260</name>
</gene>
<evidence type="ECO:0000256" key="4">
    <source>
        <dbReference type="ARBA" id="ARBA00022737"/>
    </source>
</evidence>
<feature type="transmembrane region" description="Helical" evidence="7">
    <location>
        <begin position="486"/>
        <end position="508"/>
    </location>
</feature>
<dbReference type="InterPro" id="IPR004680">
    <property type="entry name" value="Cit_transptr-like_dom"/>
</dbReference>
<comment type="subcellular location">
    <subcellularLocation>
        <location evidence="1">Membrane</location>
        <topology evidence="1">Multi-pass membrane protein</topology>
    </subcellularLocation>
</comment>
<reference evidence="9 10" key="1">
    <citation type="submission" date="2022-01" db="EMBL/GenBank/DDBJ databases">
        <title>Desulfofustis limnae sp. nov., a novel mesophilic sulfate-reducing bacterium isolated from marsh soil.</title>
        <authorList>
            <person name="Watanabe M."/>
            <person name="Takahashi A."/>
            <person name="Kojima H."/>
            <person name="Fukui M."/>
        </authorList>
    </citation>
    <scope>NUCLEOTIDE SEQUENCE [LARGE SCALE GENOMIC DNA]</scope>
    <source>
        <strain evidence="9 10">PPLL</strain>
    </source>
</reference>
<evidence type="ECO:0000256" key="7">
    <source>
        <dbReference type="SAM" id="Phobius"/>
    </source>
</evidence>
<keyword evidence="3 7" id="KW-0812">Transmembrane</keyword>
<keyword evidence="10" id="KW-1185">Reference proteome</keyword>
<evidence type="ECO:0000313" key="10">
    <source>
        <dbReference type="Proteomes" id="UP000830055"/>
    </source>
</evidence>
<keyword evidence="5 7" id="KW-1133">Transmembrane helix</keyword>
<keyword evidence="2" id="KW-0813">Transport</keyword>
<dbReference type="PANTHER" id="PTHR43652">
    <property type="entry name" value="BASIC AMINO ACID ANTIPORTER YFCC-RELATED"/>
    <property type="match status" value="1"/>
</dbReference>
<name>A0ABM7WB78_9BACT</name>
<dbReference type="Pfam" id="PF03600">
    <property type="entry name" value="CitMHS"/>
    <property type="match status" value="1"/>
</dbReference>
<feature type="domain" description="RCK C-terminal" evidence="8">
    <location>
        <begin position="363"/>
        <end position="447"/>
    </location>
</feature>
<dbReference type="InterPro" id="IPR051679">
    <property type="entry name" value="DASS-Related_Transporters"/>
</dbReference>
<dbReference type="PROSITE" id="PS51202">
    <property type="entry name" value="RCK_C"/>
    <property type="match status" value="1"/>
</dbReference>
<feature type="transmembrane region" description="Helical" evidence="7">
    <location>
        <begin position="559"/>
        <end position="592"/>
    </location>
</feature>
<accession>A0ABM7WB78</accession>
<feature type="transmembrane region" description="Helical" evidence="7">
    <location>
        <begin position="103"/>
        <end position="131"/>
    </location>
</feature>
<evidence type="ECO:0000256" key="3">
    <source>
        <dbReference type="ARBA" id="ARBA00022692"/>
    </source>
</evidence>
<feature type="transmembrane region" description="Helical" evidence="7">
    <location>
        <begin position="463"/>
        <end position="480"/>
    </location>
</feature>
<evidence type="ECO:0000256" key="2">
    <source>
        <dbReference type="ARBA" id="ARBA00022448"/>
    </source>
</evidence>
<dbReference type="Proteomes" id="UP000830055">
    <property type="component" value="Chromosome"/>
</dbReference>
<dbReference type="Gene3D" id="3.30.70.1450">
    <property type="entry name" value="Regulator of K+ conductance, C-terminal domain"/>
    <property type="match status" value="2"/>
</dbReference>
<protein>
    <submittedName>
        <fullName evidence="9">SLC13 family permease</fullName>
    </submittedName>
</protein>
<keyword evidence="6 7" id="KW-0472">Membrane</keyword>
<proteinExistence type="predicted"/>
<keyword evidence="4" id="KW-0677">Repeat</keyword>
<feature type="transmembrane region" description="Helical" evidence="7">
    <location>
        <begin position="228"/>
        <end position="250"/>
    </location>
</feature>
<organism evidence="9 10">
    <name type="scientific">Desulfofustis limnaeus</name>
    <dbReference type="NCBI Taxonomy" id="2740163"/>
    <lineage>
        <taxon>Bacteria</taxon>
        <taxon>Pseudomonadati</taxon>
        <taxon>Thermodesulfobacteriota</taxon>
        <taxon>Desulfobulbia</taxon>
        <taxon>Desulfobulbales</taxon>
        <taxon>Desulfocapsaceae</taxon>
        <taxon>Desulfofustis</taxon>
    </lineage>
</organism>
<sequence length="664" mass="71704">MATASDRDTSYCRWAIRSIIAIFPGPLAVLLVSPALASGVQPVKDVAFTLDMGLVFGVLLVAVLLFIFEWVRVDVVGLIMMVLLPVLGLVTPQEAISGLSSNAVVAIIAVVIIGSGLDKTGCMNVLARYLLKIAGRSENRIKALISATVAVISSFMQNIGAAALFMPAVIRIGRQTGIAPSRILLPMAFCAIIGGTVSLVGASPTILLNDLIMQANGLGILPEKVEPLGLFTQTPIGLALVAAAIGYFLVFGNLIMPRRDGDDQDSRLMPSSLVDTYREVAGVYEVWVPAVFGSFTLEELHFRDRYHVTVAGVYMPDTKQKNYAPTRDELIRSGETLAIVGNEVHVRQCADDLGLVYKGELDVFAEDFSVNNAGIVEGIVTPRSLLAGHTMRERRFRKTNGVVPVVLCRDGACQFNQITREVIKPGDAILMFGRWEKFRELQKRNCFVFTNAIKGEEIHQERAGRAVAWLLITAALVLWLEPVTAFLGVPIKLSLSISLLIGALGMILSKVLTIDEAYRSIDWMTVFLLAGLIPLGLAFQKSGAAEWVAVTIINAIGQVPQVVFLLIVGILTSFFTLVISNVGATVLLVPLCMAMAVEVGSDPRLAAMVVALAASNTFVLPTHQVNALVMRPGGYQTVDYIRAGTGMTIIYLVVLISMLTLFYQ</sequence>
<dbReference type="PANTHER" id="PTHR43652:SF2">
    <property type="entry name" value="BASIC AMINO ACID ANTIPORTER YFCC-RELATED"/>
    <property type="match status" value="1"/>
</dbReference>
<evidence type="ECO:0000256" key="6">
    <source>
        <dbReference type="ARBA" id="ARBA00023136"/>
    </source>
</evidence>
<evidence type="ECO:0000256" key="5">
    <source>
        <dbReference type="ARBA" id="ARBA00022989"/>
    </source>
</evidence>
<feature type="transmembrane region" description="Helical" evidence="7">
    <location>
        <begin position="73"/>
        <end position="91"/>
    </location>
</feature>
<dbReference type="InterPro" id="IPR036721">
    <property type="entry name" value="RCK_C_sf"/>
</dbReference>
<feature type="transmembrane region" description="Helical" evidence="7">
    <location>
        <begin position="143"/>
        <end position="170"/>
    </location>
</feature>
<feature type="transmembrane region" description="Helical" evidence="7">
    <location>
        <begin position="604"/>
        <end position="620"/>
    </location>
</feature>
<evidence type="ECO:0000256" key="1">
    <source>
        <dbReference type="ARBA" id="ARBA00004141"/>
    </source>
</evidence>
<feature type="transmembrane region" description="Helical" evidence="7">
    <location>
        <begin position="14"/>
        <end position="36"/>
    </location>
</feature>
<dbReference type="EMBL" id="AP025516">
    <property type="protein sequence ID" value="BDD88161.1"/>
    <property type="molecule type" value="Genomic_DNA"/>
</dbReference>